<dbReference type="CTD" id="36346178"/>
<dbReference type="Proteomes" id="UP000019149">
    <property type="component" value="Unassembled WGS sequence"/>
</dbReference>
<keyword evidence="2" id="KW-1185">Reference proteome</keyword>
<organism evidence="1 2">
    <name type="scientific">Echinococcus granulosus</name>
    <name type="common">Hydatid tapeworm</name>
    <dbReference type="NCBI Taxonomy" id="6210"/>
    <lineage>
        <taxon>Eukaryota</taxon>
        <taxon>Metazoa</taxon>
        <taxon>Spiralia</taxon>
        <taxon>Lophotrochozoa</taxon>
        <taxon>Platyhelminthes</taxon>
        <taxon>Cestoda</taxon>
        <taxon>Eucestoda</taxon>
        <taxon>Cyclophyllidea</taxon>
        <taxon>Taeniidae</taxon>
        <taxon>Echinococcus</taxon>
        <taxon>Echinococcus granulosus group</taxon>
    </lineage>
</organism>
<evidence type="ECO:0000313" key="2">
    <source>
        <dbReference type="Proteomes" id="UP000019149"/>
    </source>
</evidence>
<protein>
    <submittedName>
        <fullName evidence="1">Uncharacterized protein</fullName>
    </submittedName>
</protein>
<dbReference type="KEGG" id="egl:EGR_10463"/>
<dbReference type="EMBL" id="APAU02000222">
    <property type="protein sequence ID" value="EUB54681.1"/>
    <property type="molecule type" value="Genomic_DNA"/>
</dbReference>
<evidence type="ECO:0000313" key="1">
    <source>
        <dbReference type="EMBL" id="EUB54681.1"/>
    </source>
</evidence>
<dbReference type="GeneID" id="36346178"/>
<gene>
    <name evidence="1" type="ORF">EGR_10463</name>
</gene>
<name>W6U2A4_ECHGR</name>
<dbReference type="RefSeq" id="XP_024345877.1">
    <property type="nucleotide sequence ID" value="XM_024499712.1"/>
</dbReference>
<accession>W6U2A4</accession>
<dbReference type="AlphaFoldDB" id="W6U2A4"/>
<reference evidence="1 2" key="1">
    <citation type="journal article" date="2013" name="Nat. Genet.">
        <title>The genome of the hydatid tapeworm Echinococcus granulosus.</title>
        <authorList>
            <person name="Zheng H."/>
            <person name="Zhang W."/>
            <person name="Zhang L."/>
            <person name="Zhang Z."/>
            <person name="Li J."/>
            <person name="Lu G."/>
            <person name="Zhu Y."/>
            <person name="Wang Y."/>
            <person name="Huang Y."/>
            <person name="Liu J."/>
            <person name="Kang H."/>
            <person name="Chen J."/>
            <person name="Wang L."/>
            <person name="Chen A."/>
            <person name="Yu S."/>
            <person name="Gao Z."/>
            <person name="Jin L."/>
            <person name="Gu W."/>
            <person name="Wang Z."/>
            <person name="Zhao L."/>
            <person name="Shi B."/>
            <person name="Wen H."/>
            <person name="Lin R."/>
            <person name="Jones M.K."/>
            <person name="Brejova B."/>
            <person name="Vinar T."/>
            <person name="Zhao G."/>
            <person name="McManus D.P."/>
            <person name="Chen Z."/>
            <person name="Zhou Y."/>
            <person name="Wang S."/>
        </authorList>
    </citation>
    <scope>NUCLEOTIDE SEQUENCE [LARGE SCALE GENOMIC DNA]</scope>
</reference>
<proteinExistence type="predicted"/>
<comment type="caution">
    <text evidence="1">The sequence shown here is derived from an EMBL/GenBank/DDBJ whole genome shotgun (WGS) entry which is preliminary data.</text>
</comment>
<sequence>MMCIIGSACPLRSKHIYALLIVESATILSVTSSTVFCEECSCWPLHGLAFFVISAVWIRSKWTLELPVEKCVCIIVVPVNVKSFSIKIGSLVHISSFNQLFYIKDKWNANGEDAGSDGWGTASSKQLCQILKIHSLFGTFC</sequence>